<dbReference type="InterPro" id="IPR009045">
    <property type="entry name" value="Zn_M74/Hedgehog-like"/>
</dbReference>
<evidence type="ECO:0000256" key="8">
    <source>
        <dbReference type="ARBA" id="ARBA00023316"/>
    </source>
</evidence>
<sequence>MPQVGTSDGSAVPGVIPSVPAMNPPLLLSDPRVAAVPVVETGEPLVELCPGIAPGGARVRSGLADRLYTADLGLPAGIRLRVVEGHRSPADQQRIIDRYTHEVRSTYADASDAEIRLLVSRFVAPLEVAPHVAGAAVDLTLVDADGVPLDLGTAIDATPERSRGRCYFASPDVGLEARALRLLLADALTRVGLVNYPTEWWHWSHGDRYWALMTGAARAPYGPVEAAVPVGGVR</sequence>
<keyword evidence="4" id="KW-0378">Hydrolase</keyword>
<dbReference type="PANTHER" id="PTHR43126">
    <property type="entry name" value="D-ALANYL-D-ALANINE DIPEPTIDASE"/>
    <property type="match status" value="1"/>
</dbReference>
<evidence type="ECO:0000256" key="7">
    <source>
        <dbReference type="ARBA" id="ARBA00023049"/>
    </source>
</evidence>
<evidence type="ECO:0000313" key="10">
    <source>
        <dbReference type="Proteomes" id="UP001501821"/>
    </source>
</evidence>
<gene>
    <name evidence="9" type="ORF">GCM10022242_09080</name>
</gene>
<comment type="caution">
    <text evidence="9">The sequence shown here is derived from an EMBL/GenBank/DDBJ whole genome shotgun (WGS) entry which is preliminary data.</text>
</comment>
<keyword evidence="10" id="KW-1185">Reference proteome</keyword>
<proteinExistence type="predicted"/>
<evidence type="ECO:0000256" key="2">
    <source>
        <dbReference type="ARBA" id="ARBA00022670"/>
    </source>
</evidence>
<dbReference type="PANTHER" id="PTHR43126:SF2">
    <property type="entry name" value="D-ALANYL-D-ALANINE DIPEPTIDASE"/>
    <property type="match status" value="1"/>
</dbReference>
<keyword evidence="6" id="KW-0224">Dipeptidase</keyword>
<evidence type="ECO:0000256" key="3">
    <source>
        <dbReference type="ARBA" id="ARBA00022723"/>
    </source>
</evidence>
<organism evidence="9 10">
    <name type="scientific">Nocardioides panacisoli</name>
    <dbReference type="NCBI Taxonomy" id="627624"/>
    <lineage>
        <taxon>Bacteria</taxon>
        <taxon>Bacillati</taxon>
        <taxon>Actinomycetota</taxon>
        <taxon>Actinomycetes</taxon>
        <taxon>Propionibacteriales</taxon>
        <taxon>Nocardioidaceae</taxon>
        <taxon>Nocardioides</taxon>
    </lineage>
</organism>
<dbReference type="InterPro" id="IPR000755">
    <property type="entry name" value="A_A_dipeptidase"/>
</dbReference>
<keyword evidence="7" id="KW-0482">Metalloprotease</keyword>
<dbReference type="Gene3D" id="3.30.1380.10">
    <property type="match status" value="1"/>
</dbReference>
<name>A0ABP7I362_9ACTN</name>
<reference evidence="10" key="1">
    <citation type="journal article" date="2019" name="Int. J. Syst. Evol. Microbiol.">
        <title>The Global Catalogue of Microorganisms (GCM) 10K type strain sequencing project: providing services to taxonomists for standard genome sequencing and annotation.</title>
        <authorList>
            <consortium name="The Broad Institute Genomics Platform"/>
            <consortium name="The Broad Institute Genome Sequencing Center for Infectious Disease"/>
            <person name="Wu L."/>
            <person name="Ma J."/>
        </authorList>
    </citation>
    <scope>NUCLEOTIDE SEQUENCE [LARGE SCALE GENOMIC DNA]</scope>
    <source>
        <strain evidence="10">JCM 16953</strain>
    </source>
</reference>
<dbReference type="SUPFAM" id="SSF55166">
    <property type="entry name" value="Hedgehog/DD-peptidase"/>
    <property type="match status" value="1"/>
</dbReference>
<evidence type="ECO:0000256" key="1">
    <source>
        <dbReference type="ARBA" id="ARBA00001362"/>
    </source>
</evidence>
<keyword evidence="3" id="KW-0479">Metal-binding</keyword>
<dbReference type="EMBL" id="BAABAH010000002">
    <property type="protein sequence ID" value="GAA3808357.1"/>
    <property type="molecule type" value="Genomic_DNA"/>
</dbReference>
<comment type="catalytic activity">
    <reaction evidence="1">
        <text>D-alanyl-D-alanine + H2O = 2 D-alanine</text>
        <dbReference type="Rhea" id="RHEA:20661"/>
        <dbReference type="ChEBI" id="CHEBI:15377"/>
        <dbReference type="ChEBI" id="CHEBI:57416"/>
        <dbReference type="ChEBI" id="CHEBI:57822"/>
        <dbReference type="EC" id="3.4.13.22"/>
    </reaction>
</comment>
<evidence type="ECO:0000313" key="9">
    <source>
        <dbReference type="EMBL" id="GAA3808357.1"/>
    </source>
</evidence>
<keyword evidence="2" id="KW-0645">Protease</keyword>
<dbReference type="Pfam" id="PF01427">
    <property type="entry name" value="Peptidase_M15"/>
    <property type="match status" value="1"/>
</dbReference>
<keyword evidence="8" id="KW-0961">Cell wall biogenesis/degradation</keyword>
<keyword evidence="5" id="KW-0862">Zinc</keyword>
<protein>
    <submittedName>
        <fullName evidence="9">M15 family metallopeptidase</fullName>
    </submittedName>
</protein>
<evidence type="ECO:0000256" key="4">
    <source>
        <dbReference type="ARBA" id="ARBA00022801"/>
    </source>
</evidence>
<accession>A0ABP7I362</accession>
<evidence type="ECO:0000256" key="6">
    <source>
        <dbReference type="ARBA" id="ARBA00022997"/>
    </source>
</evidence>
<evidence type="ECO:0000256" key="5">
    <source>
        <dbReference type="ARBA" id="ARBA00022833"/>
    </source>
</evidence>
<dbReference type="Proteomes" id="UP001501821">
    <property type="component" value="Unassembled WGS sequence"/>
</dbReference>